<dbReference type="OrthoDB" id="7918484at2"/>
<dbReference type="InterPro" id="IPR006059">
    <property type="entry name" value="SBP"/>
</dbReference>
<dbReference type="AlphaFoldDB" id="A0A559K923"/>
<dbReference type="InterPro" id="IPR050490">
    <property type="entry name" value="Bact_solute-bd_prot1"/>
</dbReference>
<dbReference type="PANTHER" id="PTHR43649:SF11">
    <property type="entry name" value="ABC TRANSPORTER SUBSTRATE-BINDING PROTEIN YESO-RELATED"/>
    <property type="match status" value="1"/>
</dbReference>
<evidence type="ECO:0000313" key="3">
    <source>
        <dbReference type="Proteomes" id="UP000317036"/>
    </source>
</evidence>
<organism evidence="2 3">
    <name type="scientific">Paenibacillus cremeus</name>
    <dbReference type="NCBI Taxonomy" id="2163881"/>
    <lineage>
        <taxon>Bacteria</taxon>
        <taxon>Bacillati</taxon>
        <taxon>Bacillota</taxon>
        <taxon>Bacilli</taxon>
        <taxon>Bacillales</taxon>
        <taxon>Paenibacillaceae</taxon>
        <taxon>Paenibacillus</taxon>
    </lineage>
</organism>
<comment type="caution">
    <text evidence="2">The sequence shown here is derived from an EMBL/GenBank/DDBJ whole genome shotgun (WGS) entry which is preliminary data.</text>
</comment>
<protein>
    <submittedName>
        <fullName evidence="2">Extracellular solute-binding protein</fullName>
    </submittedName>
</protein>
<dbReference type="PROSITE" id="PS51257">
    <property type="entry name" value="PROKAR_LIPOPROTEIN"/>
    <property type="match status" value="1"/>
</dbReference>
<keyword evidence="3" id="KW-1185">Reference proteome</keyword>
<feature type="chain" id="PRO_5022111035" evidence="1">
    <location>
        <begin position="24"/>
        <end position="438"/>
    </location>
</feature>
<dbReference type="SUPFAM" id="SSF53850">
    <property type="entry name" value="Periplasmic binding protein-like II"/>
    <property type="match status" value="1"/>
</dbReference>
<reference evidence="2 3" key="1">
    <citation type="submission" date="2019-07" db="EMBL/GenBank/DDBJ databases">
        <authorList>
            <person name="Kim J."/>
        </authorList>
    </citation>
    <scope>NUCLEOTIDE SEQUENCE [LARGE SCALE GENOMIC DNA]</scope>
    <source>
        <strain evidence="2 3">JC52</strain>
    </source>
</reference>
<dbReference type="PANTHER" id="PTHR43649">
    <property type="entry name" value="ARABINOSE-BINDING PROTEIN-RELATED"/>
    <property type="match status" value="1"/>
</dbReference>
<dbReference type="EMBL" id="VNJI01000021">
    <property type="protein sequence ID" value="TVY08624.1"/>
    <property type="molecule type" value="Genomic_DNA"/>
</dbReference>
<evidence type="ECO:0000313" key="2">
    <source>
        <dbReference type="EMBL" id="TVY08624.1"/>
    </source>
</evidence>
<evidence type="ECO:0000256" key="1">
    <source>
        <dbReference type="SAM" id="SignalP"/>
    </source>
</evidence>
<accession>A0A559K923</accession>
<sequence>MKKALTTILSLSLLLTAAGCGSAKDNTKQPEATGGAKTGSNEPVTLRIAWWGGQARHDYTLKVIDMYQKAHPNVKIEAEYAAFDDYWKKLAPQAAANSLPDVIQMDMSYISQFGGRGQLEDLRPYTKNGVIDVSSVNPNTLASGEVGGNLYQITLGVNALGVTADPEVLKKAGASMPSKDWTWDDLDALGAKLKANGKLLADYLRYEVFFNYYLRTVDQKLYNAEGTALGYNDDKPFIDYFKRYQKMYDAGYLLSLDKLAQKKLTPEDDEMVLGNSFGSFQWSNQYVAWTAAAKRPTELIPPPGPNSKKGLFLKPSMGFSITKNSKQKEEAAKFINFFVNDIEANKLIKGERGVPISSKMKDALKPTLSPEDAKVFDYIAWAEANSSPIDPPNPIGSTEVEKLLKDLSEQILYKKISVEDAAAKFRKDANAILAKNRK</sequence>
<feature type="signal peptide" evidence="1">
    <location>
        <begin position="1"/>
        <end position="23"/>
    </location>
</feature>
<dbReference type="Proteomes" id="UP000317036">
    <property type="component" value="Unassembled WGS sequence"/>
</dbReference>
<name>A0A559K923_9BACL</name>
<dbReference type="Pfam" id="PF01547">
    <property type="entry name" value="SBP_bac_1"/>
    <property type="match status" value="1"/>
</dbReference>
<proteinExistence type="predicted"/>
<gene>
    <name evidence="2" type="ORF">FPZ49_17490</name>
</gene>
<keyword evidence="1" id="KW-0732">Signal</keyword>
<dbReference type="Gene3D" id="3.40.190.10">
    <property type="entry name" value="Periplasmic binding protein-like II"/>
    <property type="match status" value="2"/>
</dbReference>
<dbReference type="RefSeq" id="WP_144849238.1">
    <property type="nucleotide sequence ID" value="NZ_VNJI01000021.1"/>
</dbReference>